<feature type="compositionally biased region" description="Polar residues" evidence="10">
    <location>
        <begin position="1278"/>
        <end position="1290"/>
    </location>
</feature>
<dbReference type="InterPro" id="IPR013087">
    <property type="entry name" value="Znf_C2H2_type"/>
</dbReference>
<dbReference type="PANTHER" id="PTHR45944:SF2">
    <property type="entry name" value="SCHNURRI, ISOFORM F"/>
    <property type="match status" value="1"/>
</dbReference>
<dbReference type="Proteomes" id="UP001562425">
    <property type="component" value="Unassembled WGS sequence"/>
</dbReference>
<feature type="compositionally biased region" description="Low complexity" evidence="10">
    <location>
        <begin position="33"/>
        <end position="43"/>
    </location>
</feature>
<feature type="region of interest" description="Disordered" evidence="10">
    <location>
        <begin position="2184"/>
        <end position="2276"/>
    </location>
</feature>
<accession>A0ABD1DK68</accession>
<keyword evidence="4 9" id="KW-0863">Zinc-finger</keyword>
<feature type="domain" description="C2H2-type" evidence="11">
    <location>
        <begin position="1503"/>
        <end position="1527"/>
    </location>
</feature>
<dbReference type="GO" id="GO:0005634">
    <property type="term" value="C:nucleus"/>
    <property type="evidence" value="ECO:0007669"/>
    <property type="project" value="UniProtKB-SubCell"/>
</dbReference>
<feature type="compositionally biased region" description="Low complexity" evidence="10">
    <location>
        <begin position="823"/>
        <end position="845"/>
    </location>
</feature>
<feature type="region of interest" description="Disordered" evidence="10">
    <location>
        <begin position="1014"/>
        <end position="1034"/>
    </location>
</feature>
<feature type="compositionally biased region" description="Low complexity" evidence="10">
    <location>
        <begin position="1555"/>
        <end position="1572"/>
    </location>
</feature>
<feature type="compositionally biased region" description="Basic and acidic residues" evidence="10">
    <location>
        <begin position="191"/>
        <end position="200"/>
    </location>
</feature>
<name>A0ABD1DK68_CULPP</name>
<feature type="compositionally biased region" description="Acidic residues" evidence="10">
    <location>
        <begin position="1573"/>
        <end position="1585"/>
    </location>
</feature>
<evidence type="ECO:0000256" key="9">
    <source>
        <dbReference type="PROSITE-ProRule" id="PRU00042"/>
    </source>
</evidence>
<dbReference type="Pfam" id="PF00096">
    <property type="entry name" value="zf-C2H2"/>
    <property type="match status" value="3"/>
</dbReference>
<gene>
    <name evidence="13" type="ORF">pipiens_020113</name>
</gene>
<evidence type="ECO:0000256" key="8">
    <source>
        <dbReference type="ARBA" id="ARBA00023242"/>
    </source>
</evidence>
<feature type="compositionally biased region" description="Basic and acidic residues" evidence="10">
    <location>
        <begin position="614"/>
        <end position="623"/>
    </location>
</feature>
<feature type="compositionally biased region" description="Polar residues" evidence="10">
    <location>
        <begin position="158"/>
        <end position="172"/>
    </location>
</feature>
<feature type="region of interest" description="Disordered" evidence="10">
    <location>
        <begin position="746"/>
        <end position="845"/>
    </location>
</feature>
<feature type="compositionally biased region" description="Acidic residues" evidence="10">
    <location>
        <begin position="2205"/>
        <end position="2228"/>
    </location>
</feature>
<keyword evidence="3" id="KW-0677">Repeat</keyword>
<evidence type="ECO:0000256" key="1">
    <source>
        <dbReference type="ARBA" id="ARBA00004123"/>
    </source>
</evidence>
<feature type="region of interest" description="Disordered" evidence="10">
    <location>
        <begin position="418"/>
        <end position="456"/>
    </location>
</feature>
<feature type="compositionally biased region" description="Polar residues" evidence="10">
    <location>
        <begin position="1"/>
        <end position="15"/>
    </location>
</feature>
<evidence type="ECO:0000256" key="3">
    <source>
        <dbReference type="ARBA" id="ARBA00022737"/>
    </source>
</evidence>
<dbReference type="Gene3D" id="3.30.160.60">
    <property type="entry name" value="Classic Zinc Finger"/>
    <property type="match status" value="5"/>
</dbReference>
<evidence type="ECO:0000256" key="4">
    <source>
        <dbReference type="ARBA" id="ARBA00022771"/>
    </source>
</evidence>
<feature type="domain" description="C2H2-type" evidence="11">
    <location>
        <begin position="1475"/>
        <end position="1502"/>
    </location>
</feature>
<dbReference type="InterPro" id="IPR051969">
    <property type="entry name" value="Zinc-finger_DNA-bd_regulators"/>
</dbReference>
<feature type="region of interest" description="Disordered" evidence="10">
    <location>
        <begin position="597"/>
        <end position="683"/>
    </location>
</feature>
<feature type="compositionally biased region" description="Basic and acidic residues" evidence="10">
    <location>
        <begin position="1437"/>
        <end position="1451"/>
    </location>
</feature>
<comment type="subcellular location">
    <subcellularLocation>
        <location evidence="1">Nucleus</location>
    </subcellularLocation>
</comment>
<dbReference type="SMART" id="SM00451">
    <property type="entry name" value="ZnF_U1"/>
    <property type="match status" value="3"/>
</dbReference>
<feature type="compositionally biased region" description="Low complexity" evidence="10">
    <location>
        <begin position="632"/>
        <end position="655"/>
    </location>
</feature>
<feature type="compositionally biased region" description="Pro residues" evidence="10">
    <location>
        <begin position="602"/>
        <end position="611"/>
    </location>
</feature>
<feature type="region of interest" description="Disordered" evidence="10">
    <location>
        <begin position="1865"/>
        <end position="1888"/>
    </location>
</feature>
<dbReference type="PROSITE" id="PS51811">
    <property type="entry name" value="ZF_CCHC_HIVEP"/>
    <property type="match status" value="1"/>
</dbReference>
<dbReference type="PANTHER" id="PTHR45944">
    <property type="entry name" value="SCHNURRI, ISOFORM F"/>
    <property type="match status" value="1"/>
</dbReference>
<keyword evidence="14" id="KW-1185">Reference proteome</keyword>
<feature type="compositionally biased region" description="Low complexity" evidence="10">
    <location>
        <begin position="666"/>
        <end position="678"/>
    </location>
</feature>
<feature type="domain" description="C2H2-type" evidence="11">
    <location>
        <begin position="291"/>
        <end position="320"/>
    </location>
</feature>
<evidence type="ECO:0000259" key="12">
    <source>
        <dbReference type="PROSITE" id="PS51811"/>
    </source>
</evidence>
<organism evidence="13 14">
    <name type="scientific">Culex pipiens pipiens</name>
    <name type="common">Northern house mosquito</name>
    <dbReference type="NCBI Taxonomy" id="38569"/>
    <lineage>
        <taxon>Eukaryota</taxon>
        <taxon>Metazoa</taxon>
        <taxon>Ecdysozoa</taxon>
        <taxon>Arthropoda</taxon>
        <taxon>Hexapoda</taxon>
        <taxon>Insecta</taxon>
        <taxon>Pterygota</taxon>
        <taxon>Neoptera</taxon>
        <taxon>Endopterygota</taxon>
        <taxon>Diptera</taxon>
        <taxon>Nematocera</taxon>
        <taxon>Culicoidea</taxon>
        <taxon>Culicidae</taxon>
        <taxon>Culicinae</taxon>
        <taxon>Culicini</taxon>
        <taxon>Culex</taxon>
        <taxon>Culex</taxon>
    </lineage>
</organism>
<dbReference type="Pfam" id="PF12874">
    <property type="entry name" value="zf-met"/>
    <property type="match status" value="3"/>
</dbReference>
<feature type="compositionally biased region" description="Acidic residues" evidence="10">
    <location>
        <begin position="1543"/>
        <end position="1554"/>
    </location>
</feature>
<keyword evidence="7" id="KW-0804">Transcription</keyword>
<dbReference type="InterPro" id="IPR036236">
    <property type="entry name" value="Znf_C2H2_sf"/>
</dbReference>
<evidence type="ECO:0000256" key="7">
    <source>
        <dbReference type="ARBA" id="ARBA00023163"/>
    </source>
</evidence>
<evidence type="ECO:0000256" key="5">
    <source>
        <dbReference type="ARBA" id="ARBA00022833"/>
    </source>
</evidence>
<feature type="compositionally biased region" description="Low complexity" evidence="10">
    <location>
        <begin position="1607"/>
        <end position="1619"/>
    </location>
</feature>
<evidence type="ECO:0000256" key="2">
    <source>
        <dbReference type="ARBA" id="ARBA00022723"/>
    </source>
</evidence>
<feature type="region of interest" description="Disordered" evidence="10">
    <location>
        <begin position="1433"/>
        <end position="1455"/>
    </location>
</feature>
<dbReference type="InterPro" id="IPR003604">
    <property type="entry name" value="Matrin/U1-like-C_Znf_C2H2"/>
</dbReference>
<feature type="region of interest" description="Disordered" evidence="10">
    <location>
        <begin position="1534"/>
        <end position="1593"/>
    </location>
</feature>
<feature type="region of interest" description="Disordered" evidence="10">
    <location>
        <begin position="184"/>
        <end position="227"/>
    </location>
</feature>
<feature type="domain" description="C2H2-type" evidence="11">
    <location>
        <begin position="2034"/>
        <end position="2061"/>
    </location>
</feature>
<dbReference type="FunFam" id="3.30.160.60:FF:000594">
    <property type="entry name" value="Transcription factor HIVEP2"/>
    <property type="match status" value="1"/>
</dbReference>
<keyword evidence="6" id="KW-0805">Transcription regulation</keyword>
<feature type="compositionally biased region" description="Low complexity" evidence="10">
    <location>
        <begin position="432"/>
        <end position="449"/>
    </location>
</feature>
<feature type="compositionally biased region" description="Pro residues" evidence="10">
    <location>
        <begin position="656"/>
        <end position="665"/>
    </location>
</feature>
<dbReference type="GO" id="GO:0008270">
    <property type="term" value="F:zinc ion binding"/>
    <property type="evidence" value="ECO:0007669"/>
    <property type="project" value="UniProtKB-KW"/>
</dbReference>
<keyword evidence="8" id="KW-0539">Nucleus</keyword>
<dbReference type="PROSITE" id="PS50157">
    <property type="entry name" value="ZINC_FINGER_C2H2_2"/>
    <property type="match status" value="7"/>
</dbReference>
<feature type="compositionally biased region" description="Low complexity" evidence="10">
    <location>
        <begin position="746"/>
        <end position="762"/>
    </location>
</feature>
<keyword evidence="2" id="KW-0479">Metal-binding</keyword>
<feature type="region of interest" description="Disordered" evidence="10">
    <location>
        <begin position="1"/>
        <end position="43"/>
    </location>
</feature>
<feature type="domain" description="C2H2-type" evidence="11">
    <location>
        <begin position="2062"/>
        <end position="2091"/>
    </location>
</feature>
<feature type="compositionally biased region" description="Polar residues" evidence="10">
    <location>
        <begin position="789"/>
        <end position="799"/>
    </location>
</feature>
<dbReference type="SUPFAM" id="SSF57667">
    <property type="entry name" value="beta-beta-alpha zinc fingers"/>
    <property type="match status" value="4"/>
</dbReference>
<feature type="domain" description="C2H2-type" evidence="11">
    <location>
        <begin position="2107"/>
        <end position="2136"/>
    </location>
</feature>
<feature type="region of interest" description="Disordered" evidence="10">
    <location>
        <begin position="318"/>
        <end position="363"/>
    </location>
</feature>
<feature type="region of interest" description="Disordered" evidence="10">
    <location>
        <begin position="1902"/>
        <end position="1928"/>
    </location>
</feature>
<reference evidence="13 14" key="1">
    <citation type="submission" date="2024-05" db="EMBL/GenBank/DDBJ databases">
        <title>Culex pipiens pipiens assembly and annotation.</title>
        <authorList>
            <person name="Alout H."/>
            <person name="Durand T."/>
        </authorList>
    </citation>
    <scope>NUCLEOTIDE SEQUENCE [LARGE SCALE GENOMIC DNA]</scope>
    <source>
        <strain evidence="13">HA-2024</strain>
        <tissue evidence="13">Whole body</tissue>
    </source>
</reference>
<evidence type="ECO:0000259" key="11">
    <source>
        <dbReference type="PROSITE" id="PS50157"/>
    </source>
</evidence>
<keyword evidence="5" id="KW-0862">Zinc</keyword>
<evidence type="ECO:0008006" key="15">
    <source>
        <dbReference type="Google" id="ProtNLM"/>
    </source>
</evidence>
<feature type="domain" description="C2H2-type" evidence="11">
    <location>
        <begin position="263"/>
        <end position="290"/>
    </location>
</feature>
<feature type="non-terminal residue" evidence="13">
    <location>
        <position position="2276"/>
    </location>
</feature>
<feature type="compositionally biased region" description="Polar residues" evidence="10">
    <location>
        <begin position="205"/>
        <end position="227"/>
    </location>
</feature>
<dbReference type="EMBL" id="JBEHCU010005348">
    <property type="protein sequence ID" value="KAL1400134.1"/>
    <property type="molecule type" value="Genomic_DNA"/>
</dbReference>
<evidence type="ECO:0000313" key="14">
    <source>
        <dbReference type="Proteomes" id="UP001562425"/>
    </source>
</evidence>
<dbReference type="SMART" id="SM00355">
    <property type="entry name" value="ZnF_C2H2"/>
    <property type="match status" value="8"/>
</dbReference>
<feature type="region of interest" description="Disordered" evidence="10">
    <location>
        <begin position="148"/>
        <end position="172"/>
    </location>
</feature>
<feature type="region of interest" description="Disordered" evidence="10">
    <location>
        <begin position="1269"/>
        <end position="1290"/>
    </location>
</feature>
<dbReference type="PROSITE" id="PS00028">
    <property type="entry name" value="ZINC_FINGER_C2H2_1"/>
    <property type="match status" value="7"/>
</dbReference>
<comment type="caution">
    <text evidence="13">The sequence shown here is derived from an EMBL/GenBank/DDBJ whole genome shotgun (WGS) entry which is preliminary data.</text>
</comment>
<protein>
    <recommendedName>
        <fullName evidence="15">Schnurri</fullName>
    </recommendedName>
</protein>
<proteinExistence type="predicted"/>
<sequence length="2276" mass="247722">MEISNSCSESKITSASQQQQQQSQNTKPSTNLAAVSGSGASNSSDLKYLHKKFKRIASASLGEVTSASESSGSSVAVVPSTAISSNAVVAPFEPVQRPPSLTPSPTCAKQGVVVGNLVRSSVEVSEQQQQRVQPIVDETNYSSRLQLTPLSSVGGDHQNLQQQQHSNGASLNCANHISDSNSFISSSSNHIPREESEEFKPYYPSVNNNSAFNTSSDPSEKTNQPLSVSYESANSAALFYANGGPVVGSEVVSTATTTAPGRYVCPYCSMNCSKPSVLQKHIRRHTNERPFRCDPCGIAFKTKSNLYKHCRSRAHASKSQGEDIGVNLDEDGSLGGSDIDDKELSNSGSDIVINRGSPMDDRVHSPQLLVEKPYKPKFHNAALYTKFDAKLASKFQITGGGGVSGPIVVTNHNLQQQHHNSIGSSGSGSGGASSNSNSTTNLNANHSSAPSTPHYLNGQNVESLEQHISKLISDNEAIVEVVEPPLQKKYHKITGITRGISVSSSSGSGSSNSHDAGSRLATALLHKRNSEEEQLQQQQQQMLIPQPQYVATVIPSEQQVVISIQNHHHQPVPLMVRPAAAAASGSNEVQYQQPLNLTKPVPSEPQYPPPMEYEQQHSRKRSAEVLQYSREQSPSFPVAQQQQQQQQQQYQVQAPAPQPAPPPPSQQTQQTQPPVTVTDHPKNPERSIIKDLLLNSRGFGVVQNPENENAENLFTCKSCNISFRDAEILKYHTICYCQGNSSNLNSPSSSAPISPVGSPSSSHFMRSKSAASDRFNPTSLKTLARVSLNPPSRNPSTLSKLAKSQLKLPRGRPENISLPPKESSSSSSTASSCPVPEPSSSSSSNPIVAKIVDVVQNPLPSPGPLLGNTRLVDFQSHDGCRSMPPEPNVIVSHMSNDVPLHRKHQPSNEQHVLRRVQHPSLQLFGGDVEVVPRNEELRRPHRYTSGGTITYSPEVHPEMHDGPAGRTGMHSGGSFMQLSDNNRSVSPAPVVNHATPKLIVTITPTLTPSLTTPNFFQHHQSSSDGAPQQPQQPITHFHFPPINSITAFNPLTLPQVSPGQASQIMHGGKLIPFVQGMPGPNSMLVNQHDQQPKSSPRIAASPSPSVLQSISISTGNYYTSSTKMQSPSLLTTVDDSSRGSGKMAFRVLQPIKNGMAKEIWSPAKLEQNNLAPKKSFNFTRIADNISPRKKEIYEVPPPSAVKKEEIRYFNFENLISKSEILIKTPTTPAPADCKPEPMIVDPLPPPPQVVMKPKFLRPNSLPLKPGTFTPKRHHGITPTHNTMPLISPETPRQSKSCRELYFNGHAYTNIGLKSSTKPFYCTVNKTQPFYVQTQKQLSMYSNWQVHPENDPHPLGLKAVVVMSLYDSSQQRDHRYSIATKQLSLAVVNSSSSTSLIMSAVEAKTIFPTYSKQVLPPVSAQNFVPFTGGGSSSGFHPAHNDDSMPPRSESSERTLSGGFESTEEYTYVRGRGRGKYVCKECGIRCKKPSMLKKHIRTHTDVRPYSCQYCSFHFKTKGNLTKHMKSKSHFKKCTELGLNPIPTSVDDDGGDIDIEGDQQSISSERTSTIPGDSDTGSDSDGDDSDYSDESKSRLPEHEAAHCLLSLSMTPPTGSQQQQPTPKSYPSPVMQFAAVGALMSPQPMLPEPSQPSPRRVISFGNTPKVEFSMLKHEQYYSDPNLSKKKREFKDDDGAMPIDLTKKTKEPVAEPLVYLQQRPPSASRSQVIVRVSDVVTPITGAANLLTTLVSNTDKIPVTSLIVPGGKEFDDSVYFQEYIKQRALQDSRMKQSQMKGLNNNQYEVEAVPSAKQQPTPHVELLPTAIPAAKVEKYYRIFNGKNEQPKQVIEPPMVSRIEIVPMTTVTEVAPPPVKPVSYPSQEPKEALLADPAEPSVSRMDTLAEVAAGSVKLDSGSEPAGRSRSDSFKAVNDTGKESAKSVASEYLKLTKSVTLRKREDSESGTASDQDEGKAIAATAPIVAPIVPPVVVVPPATALPATAEIGGIVARTVVVGEDGFKTTPPANEFASLSHFQEDGGRPVCEVCNKKFQKISQLKIHMNIHYMERKFRCEPCGTSFRSQGLFLKHERSATHRNKVSMTTTFGIATDSNPRPFYCKDCDVGFRIHGHLAKHLRSKMHVLKLECLGKLPFGTYTEIERSGTNLTEIDTTDCENSLSSLKRLAVRLNVKDPARVLPGEGGGAAIPSGSGNETDSCDDGQYENDSAGEDADMDDEEQPQVNNNHLNNHMKRKPDDSSTSNDSSSEETKRARYEAVPPGAATTGES</sequence>
<dbReference type="InterPro" id="IPR034729">
    <property type="entry name" value="Znf_CCHC_HIVEP"/>
</dbReference>
<feature type="region of interest" description="Disordered" evidence="10">
    <location>
        <begin position="1605"/>
        <end position="1625"/>
    </location>
</feature>
<evidence type="ECO:0000313" key="13">
    <source>
        <dbReference type="EMBL" id="KAL1400134.1"/>
    </source>
</evidence>
<feature type="domain" description="CCHC HIVEP-type" evidence="12">
    <location>
        <begin position="711"/>
        <end position="741"/>
    </location>
</feature>
<evidence type="ECO:0000256" key="10">
    <source>
        <dbReference type="SAM" id="MobiDB-lite"/>
    </source>
</evidence>
<evidence type="ECO:0000256" key="6">
    <source>
        <dbReference type="ARBA" id="ARBA00023015"/>
    </source>
</evidence>